<proteinExistence type="predicted"/>
<keyword evidence="3" id="KW-1185">Reference proteome</keyword>
<dbReference type="AlphaFoldDB" id="A0AA40AMZ8"/>
<comment type="caution">
    <text evidence="2">The sequence shown here is derived from an EMBL/GenBank/DDBJ whole genome shotgun (WGS) entry which is preliminary data.</text>
</comment>
<evidence type="ECO:0000313" key="2">
    <source>
        <dbReference type="EMBL" id="KAK0718770.1"/>
    </source>
</evidence>
<accession>A0AA40AMZ8</accession>
<dbReference type="Proteomes" id="UP001172159">
    <property type="component" value="Unassembled WGS sequence"/>
</dbReference>
<gene>
    <name evidence="2" type="ORF">B0T21DRAFT_414808</name>
</gene>
<reference evidence="2" key="1">
    <citation type="submission" date="2023-06" db="EMBL/GenBank/DDBJ databases">
        <title>Genome-scale phylogeny and comparative genomics of the fungal order Sordariales.</title>
        <authorList>
            <consortium name="Lawrence Berkeley National Laboratory"/>
            <person name="Hensen N."/>
            <person name="Bonometti L."/>
            <person name="Westerberg I."/>
            <person name="Brannstrom I.O."/>
            <person name="Guillou S."/>
            <person name="Cros-Aarteil S."/>
            <person name="Calhoun S."/>
            <person name="Haridas S."/>
            <person name="Kuo A."/>
            <person name="Mondo S."/>
            <person name="Pangilinan J."/>
            <person name="Riley R."/>
            <person name="Labutti K."/>
            <person name="Andreopoulos B."/>
            <person name="Lipzen A."/>
            <person name="Chen C."/>
            <person name="Yanf M."/>
            <person name="Daum C."/>
            <person name="Ng V."/>
            <person name="Clum A."/>
            <person name="Steindorff A."/>
            <person name="Ohm R."/>
            <person name="Martin F."/>
            <person name="Silar P."/>
            <person name="Natvig D."/>
            <person name="Lalanne C."/>
            <person name="Gautier V."/>
            <person name="Ament-Velasquez S.L."/>
            <person name="Kruys A."/>
            <person name="Hutchinson M.I."/>
            <person name="Powell A.J."/>
            <person name="Barry K."/>
            <person name="Miller A.N."/>
            <person name="Grigoriev I.V."/>
            <person name="Debuchy R."/>
            <person name="Gladieux P."/>
            <person name="Thoren M.H."/>
            <person name="Johannesson H."/>
        </authorList>
    </citation>
    <scope>NUCLEOTIDE SEQUENCE</scope>
    <source>
        <strain evidence="2">CBS 540.89</strain>
    </source>
</reference>
<feature type="region of interest" description="Disordered" evidence="1">
    <location>
        <begin position="51"/>
        <end position="73"/>
    </location>
</feature>
<evidence type="ECO:0000313" key="3">
    <source>
        <dbReference type="Proteomes" id="UP001172159"/>
    </source>
</evidence>
<dbReference type="EMBL" id="JAUKTV010000013">
    <property type="protein sequence ID" value="KAK0718770.1"/>
    <property type="molecule type" value="Genomic_DNA"/>
</dbReference>
<sequence>MALTPEIEAILRSNPGERLLVPPLEWTFRHLELLKFDFQGPEAHEDISHAEAQAKGKIGNENETELEKKREYEEDKRDSGIILQLSTRPKPHSRIDLERLLAGPDDSFIVYALLANYPDNENITFYQANVSRTFLSKFGFPDFLREVARTPPVTPESLIIRHKLIPYKPGATLLRRLLSTLGHTALCPPA</sequence>
<protein>
    <submittedName>
        <fullName evidence="2">Uncharacterized protein</fullName>
    </submittedName>
</protein>
<name>A0AA40AMZ8_9PEZI</name>
<organism evidence="2 3">
    <name type="scientific">Apiosordaria backusii</name>
    <dbReference type="NCBI Taxonomy" id="314023"/>
    <lineage>
        <taxon>Eukaryota</taxon>
        <taxon>Fungi</taxon>
        <taxon>Dikarya</taxon>
        <taxon>Ascomycota</taxon>
        <taxon>Pezizomycotina</taxon>
        <taxon>Sordariomycetes</taxon>
        <taxon>Sordariomycetidae</taxon>
        <taxon>Sordariales</taxon>
        <taxon>Lasiosphaeriaceae</taxon>
        <taxon>Apiosordaria</taxon>
    </lineage>
</organism>
<evidence type="ECO:0000256" key="1">
    <source>
        <dbReference type="SAM" id="MobiDB-lite"/>
    </source>
</evidence>